<dbReference type="GO" id="GO:0015562">
    <property type="term" value="F:efflux transmembrane transporter activity"/>
    <property type="evidence" value="ECO:0007669"/>
    <property type="project" value="TreeGrafter"/>
</dbReference>
<evidence type="ECO:0000259" key="4">
    <source>
        <dbReference type="Pfam" id="PF25990"/>
    </source>
</evidence>
<proteinExistence type="predicted"/>
<evidence type="ECO:0000313" key="5">
    <source>
        <dbReference type="EMBL" id="NKE04684.1"/>
    </source>
</evidence>
<dbReference type="Gene3D" id="2.40.420.20">
    <property type="match status" value="1"/>
</dbReference>
<dbReference type="InterPro" id="IPR058639">
    <property type="entry name" value="BSH_YknX-like"/>
</dbReference>
<dbReference type="Gene3D" id="2.40.30.170">
    <property type="match status" value="1"/>
</dbReference>
<protein>
    <submittedName>
        <fullName evidence="5">Efflux RND transporter periplasmic adaptor subunit</fullName>
    </submittedName>
</protein>
<dbReference type="InterPro" id="IPR058636">
    <property type="entry name" value="Beta-barrel_YknX"/>
</dbReference>
<name>A0A846TER9_9BACI</name>
<dbReference type="AlphaFoldDB" id="A0A846TER9"/>
<accession>A0A846TER9</accession>
<evidence type="ECO:0000259" key="2">
    <source>
        <dbReference type="Pfam" id="PF25967"/>
    </source>
</evidence>
<dbReference type="InterPro" id="IPR058627">
    <property type="entry name" value="MdtA-like_C"/>
</dbReference>
<gene>
    <name evidence="5" type="ORF">GWK17_04225</name>
</gene>
<feature type="domain" description="YknX-like barrel-sandwich hybrid" evidence="3">
    <location>
        <begin position="64"/>
        <end position="215"/>
    </location>
</feature>
<evidence type="ECO:0000259" key="3">
    <source>
        <dbReference type="Pfam" id="PF25984"/>
    </source>
</evidence>
<evidence type="ECO:0000256" key="1">
    <source>
        <dbReference type="SAM" id="Coils"/>
    </source>
</evidence>
<evidence type="ECO:0000313" key="6">
    <source>
        <dbReference type="Proteomes" id="UP000587942"/>
    </source>
</evidence>
<feature type="coiled-coil region" evidence="1">
    <location>
        <begin position="167"/>
        <end position="194"/>
    </location>
</feature>
<dbReference type="Pfam" id="PF25990">
    <property type="entry name" value="Beta-barrel_YknX"/>
    <property type="match status" value="1"/>
</dbReference>
<reference evidence="5 6" key="1">
    <citation type="submission" date="2020-03" db="EMBL/GenBank/DDBJ databases">
        <authorList>
            <person name="Sun Q."/>
        </authorList>
    </citation>
    <scope>NUCLEOTIDE SEQUENCE [LARGE SCALE GENOMIC DNA]</scope>
    <source>
        <strain evidence="5 6">KACC 21451</strain>
    </source>
</reference>
<dbReference type="RefSeq" id="WP_167831174.1">
    <property type="nucleotide sequence ID" value="NZ_JAAVUM010000002.1"/>
</dbReference>
<dbReference type="PANTHER" id="PTHR30469">
    <property type="entry name" value="MULTIDRUG RESISTANCE PROTEIN MDTA"/>
    <property type="match status" value="1"/>
</dbReference>
<feature type="coiled-coil region" evidence="1">
    <location>
        <begin position="96"/>
        <end position="123"/>
    </location>
</feature>
<feature type="domain" description="YknX-like beta-barrel" evidence="4">
    <location>
        <begin position="227"/>
        <end position="303"/>
    </location>
</feature>
<dbReference type="PANTHER" id="PTHR30469:SF15">
    <property type="entry name" value="HLYD FAMILY OF SECRETION PROTEINS"/>
    <property type="match status" value="1"/>
</dbReference>
<dbReference type="EMBL" id="JAAVUM010000002">
    <property type="protein sequence ID" value="NKE04684.1"/>
    <property type="molecule type" value="Genomic_DNA"/>
</dbReference>
<dbReference type="Pfam" id="PF25967">
    <property type="entry name" value="RND-MFP_C"/>
    <property type="match status" value="1"/>
</dbReference>
<comment type="caution">
    <text evidence="5">The sequence shown here is derived from an EMBL/GenBank/DDBJ whole genome shotgun (WGS) entry which is preliminary data.</text>
</comment>
<dbReference type="Proteomes" id="UP000587942">
    <property type="component" value="Unassembled WGS sequence"/>
</dbReference>
<sequence>MKKKTAILLSAGTIFVSGNLYLALKDDSKALRSSYINKWAAVGKDNLTETLHASGVVTPEEEHQVYYNDEDGDFKGFLVKEGDKIDSGTPLYEYSSNNIDEDLARLKAEKSQLVTEANLIDDQIKQLNYLLSVSASTSSASTPVFGDGSSTRDDSNELMNVSLEKEIYDKQREKGRVEAEIEKYEDLIDSYEGTDELGKNSEVSGTVKQVNYELKNPIVTIISDKPKVEGKFSERDLKAVEEGMEVYVQSDLLKGKVEGTLTKIADYPEADPSVDAESHYPFEITLSEETEEQILKGSHVDVSVITEKVLNATTVPEKAIEKGKKNSYIYVLNEKGIVEKRKISKGLQLSGKTQLKKGAKPGELIVQKPENVQQENNPFFSKLNTDSLKKKTFKEEGKRNIFKQIMVGFFK</sequence>
<dbReference type="GO" id="GO:1990281">
    <property type="term" value="C:efflux pump complex"/>
    <property type="evidence" value="ECO:0007669"/>
    <property type="project" value="TreeGrafter"/>
</dbReference>
<dbReference type="Pfam" id="PF25984">
    <property type="entry name" value="BSH_YknX"/>
    <property type="match status" value="1"/>
</dbReference>
<organism evidence="5 6">
    <name type="scientific">Mesobacillus selenatarsenatis</name>
    <dbReference type="NCBI Taxonomy" id="388741"/>
    <lineage>
        <taxon>Bacteria</taxon>
        <taxon>Bacillati</taxon>
        <taxon>Bacillota</taxon>
        <taxon>Bacilli</taxon>
        <taxon>Bacillales</taxon>
        <taxon>Bacillaceae</taxon>
        <taxon>Mesobacillus</taxon>
    </lineage>
</organism>
<feature type="domain" description="Multidrug resistance protein MdtA-like C-terminal permuted SH3" evidence="2">
    <location>
        <begin position="311"/>
        <end position="366"/>
    </location>
</feature>
<keyword evidence="1" id="KW-0175">Coiled coil</keyword>